<dbReference type="EMBL" id="PVTF01000001">
    <property type="protein sequence ID" value="PRY46504.1"/>
    <property type="molecule type" value="Genomic_DNA"/>
</dbReference>
<dbReference type="GO" id="GO:0032993">
    <property type="term" value="C:protein-DNA complex"/>
    <property type="evidence" value="ECO:0007669"/>
    <property type="project" value="TreeGrafter"/>
</dbReference>
<dbReference type="InterPro" id="IPR000847">
    <property type="entry name" value="LysR_HTH_N"/>
</dbReference>
<keyword evidence="3 6" id="KW-0238">DNA-binding</keyword>
<evidence type="ECO:0000313" key="6">
    <source>
        <dbReference type="EMBL" id="PRY46504.1"/>
    </source>
</evidence>
<keyword evidence="4" id="KW-0804">Transcription</keyword>
<dbReference type="Gene3D" id="1.10.10.10">
    <property type="entry name" value="Winged helix-like DNA-binding domain superfamily/Winged helix DNA-binding domain"/>
    <property type="match status" value="1"/>
</dbReference>
<dbReference type="Proteomes" id="UP000239494">
    <property type="component" value="Unassembled WGS sequence"/>
</dbReference>
<dbReference type="PROSITE" id="PS50931">
    <property type="entry name" value="HTH_LYSR"/>
    <property type="match status" value="1"/>
</dbReference>
<evidence type="ECO:0000256" key="2">
    <source>
        <dbReference type="ARBA" id="ARBA00023015"/>
    </source>
</evidence>
<keyword evidence="2" id="KW-0805">Transcription regulation</keyword>
<dbReference type="PANTHER" id="PTHR30346:SF30">
    <property type="entry name" value="SMALL NEUTRAL PROTEASE REGULATORY PROTEIN"/>
    <property type="match status" value="1"/>
</dbReference>
<evidence type="ECO:0000256" key="1">
    <source>
        <dbReference type="ARBA" id="ARBA00009437"/>
    </source>
</evidence>
<protein>
    <submittedName>
        <fullName evidence="6">DNA-binding transcriptional LysR family regulator</fullName>
    </submittedName>
</protein>
<comment type="similarity">
    <text evidence="1">Belongs to the LysR transcriptional regulatory family.</text>
</comment>
<dbReference type="PRINTS" id="PR00039">
    <property type="entry name" value="HTHLYSR"/>
</dbReference>
<evidence type="ECO:0000256" key="4">
    <source>
        <dbReference type="ARBA" id="ARBA00023163"/>
    </source>
</evidence>
<proteinExistence type="inferred from homology"/>
<dbReference type="Gene3D" id="3.40.190.10">
    <property type="entry name" value="Periplasmic binding protein-like II"/>
    <property type="match status" value="2"/>
</dbReference>
<evidence type="ECO:0000259" key="5">
    <source>
        <dbReference type="PROSITE" id="PS50931"/>
    </source>
</evidence>
<accession>A0A2T0TLB1</accession>
<dbReference type="InterPro" id="IPR036388">
    <property type="entry name" value="WH-like_DNA-bd_sf"/>
</dbReference>
<feature type="domain" description="HTH lysR-type" evidence="5">
    <location>
        <begin position="12"/>
        <end position="69"/>
    </location>
</feature>
<dbReference type="GO" id="GO:0003700">
    <property type="term" value="F:DNA-binding transcription factor activity"/>
    <property type="evidence" value="ECO:0007669"/>
    <property type="project" value="InterPro"/>
</dbReference>
<organism evidence="6 7">
    <name type="scientific">Umezawaea tangerina</name>
    <dbReference type="NCBI Taxonomy" id="84725"/>
    <lineage>
        <taxon>Bacteria</taxon>
        <taxon>Bacillati</taxon>
        <taxon>Actinomycetota</taxon>
        <taxon>Actinomycetes</taxon>
        <taxon>Pseudonocardiales</taxon>
        <taxon>Pseudonocardiaceae</taxon>
        <taxon>Umezawaea</taxon>
    </lineage>
</organism>
<dbReference type="PANTHER" id="PTHR30346">
    <property type="entry name" value="TRANSCRIPTIONAL DUAL REGULATOR HCAR-RELATED"/>
    <property type="match status" value="1"/>
</dbReference>
<gene>
    <name evidence="6" type="ORF">CLV43_101780</name>
</gene>
<evidence type="ECO:0000256" key="3">
    <source>
        <dbReference type="ARBA" id="ARBA00023125"/>
    </source>
</evidence>
<sequence length="336" mass="36451">MKGGYKGFMPDLELRHLRAVCAIAEEGSVTKAATRLGLTQPAMSAQLRTVERIIGGRLFERTSNGSVPTDLGRQVVGTARLVLDEVGQLLRSARERTGGSQGTLVVGGVPLLFFGQFVEELRKVIPCSEIRSEIAAGSSELVELLAAGHVQLGVFDRFEGMDRRELRGIEVRTLVTEPQFVALPDWDPLGRQEVVDLGQLADRDWVVPPSEQIGQRVQIFQACAEAGFTPRLTHHVNEAGTARGLVTGGAVSFAAAPSRSGDGIVIRPLRGAPIKTDLLVATRREGPAAGRAHEVFACAARAYRSVIARNPGYERWWDEHPEEHTELDAALVLSPR</sequence>
<dbReference type="AlphaFoldDB" id="A0A2T0TLB1"/>
<dbReference type="Pfam" id="PF03466">
    <property type="entry name" value="LysR_substrate"/>
    <property type="match status" value="1"/>
</dbReference>
<keyword evidence="7" id="KW-1185">Reference proteome</keyword>
<name>A0A2T0TLB1_9PSEU</name>
<dbReference type="InterPro" id="IPR036390">
    <property type="entry name" value="WH_DNA-bd_sf"/>
</dbReference>
<dbReference type="CDD" id="cd08414">
    <property type="entry name" value="PBP2_LTTR_aromatics_like"/>
    <property type="match status" value="1"/>
</dbReference>
<dbReference type="SUPFAM" id="SSF46785">
    <property type="entry name" value="Winged helix' DNA-binding domain"/>
    <property type="match status" value="1"/>
</dbReference>
<reference evidence="6 7" key="1">
    <citation type="submission" date="2018-03" db="EMBL/GenBank/DDBJ databases">
        <title>Genomic Encyclopedia of Archaeal and Bacterial Type Strains, Phase II (KMG-II): from individual species to whole genera.</title>
        <authorList>
            <person name="Goeker M."/>
        </authorList>
    </citation>
    <scope>NUCLEOTIDE SEQUENCE [LARGE SCALE GENOMIC DNA]</scope>
    <source>
        <strain evidence="6 7">DSM 44720</strain>
    </source>
</reference>
<dbReference type="SUPFAM" id="SSF53850">
    <property type="entry name" value="Periplasmic binding protein-like II"/>
    <property type="match status" value="1"/>
</dbReference>
<dbReference type="GO" id="GO:0003677">
    <property type="term" value="F:DNA binding"/>
    <property type="evidence" value="ECO:0007669"/>
    <property type="project" value="UniProtKB-KW"/>
</dbReference>
<comment type="caution">
    <text evidence="6">The sequence shown here is derived from an EMBL/GenBank/DDBJ whole genome shotgun (WGS) entry which is preliminary data.</text>
</comment>
<dbReference type="Pfam" id="PF00126">
    <property type="entry name" value="HTH_1"/>
    <property type="match status" value="1"/>
</dbReference>
<dbReference type="InterPro" id="IPR005119">
    <property type="entry name" value="LysR_subst-bd"/>
</dbReference>
<evidence type="ECO:0000313" key="7">
    <source>
        <dbReference type="Proteomes" id="UP000239494"/>
    </source>
</evidence>